<accession>A0AA38C0T2</accession>
<proteinExistence type="predicted"/>
<feature type="compositionally biased region" description="Basic and acidic residues" evidence="1">
    <location>
        <begin position="33"/>
        <end position="52"/>
    </location>
</feature>
<gene>
    <name evidence="2" type="ORF">KI387_033121</name>
</gene>
<protein>
    <submittedName>
        <fullName evidence="2">Uncharacterized protein</fullName>
    </submittedName>
</protein>
<evidence type="ECO:0000313" key="2">
    <source>
        <dbReference type="EMBL" id="KAH9289004.1"/>
    </source>
</evidence>
<keyword evidence="3" id="KW-1185">Reference proteome</keyword>
<comment type="caution">
    <text evidence="2">The sequence shown here is derived from an EMBL/GenBank/DDBJ whole genome shotgun (WGS) entry which is preliminary data.</text>
</comment>
<dbReference type="Proteomes" id="UP000824469">
    <property type="component" value="Unassembled WGS sequence"/>
</dbReference>
<dbReference type="EMBL" id="JAHRHJ020003813">
    <property type="protein sequence ID" value="KAH9289004.1"/>
    <property type="molecule type" value="Genomic_DNA"/>
</dbReference>
<feature type="non-terminal residue" evidence="2">
    <location>
        <position position="52"/>
    </location>
</feature>
<sequence>IATPTAEKTKEDITVTDYHITRVDLGKLTTEGAQHDAQDYHERALPNAERNK</sequence>
<evidence type="ECO:0000313" key="3">
    <source>
        <dbReference type="Proteomes" id="UP000824469"/>
    </source>
</evidence>
<feature type="non-terminal residue" evidence="2">
    <location>
        <position position="1"/>
    </location>
</feature>
<evidence type="ECO:0000256" key="1">
    <source>
        <dbReference type="SAM" id="MobiDB-lite"/>
    </source>
</evidence>
<organism evidence="2 3">
    <name type="scientific">Taxus chinensis</name>
    <name type="common">Chinese yew</name>
    <name type="synonym">Taxus wallichiana var. chinensis</name>
    <dbReference type="NCBI Taxonomy" id="29808"/>
    <lineage>
        <taxon>Eukaryota</taxon>
        <taxon>Viridiplantae</taxon>
        <taxon>Streptophyta</taxon>
        <taxon>Embryophyta</taxon>
        <taxon>Tracheophyta</taxon>
        <taxon>Spermatophyta</taxon>
        <taxon>Pinopsida</taxon>
        <taxon>Pinidae</taxon>
        <taxon>Conifers II</taxon>
        <taxon>Cupressales</taxon>
        <taxon>Taxaceae</taxon>
        <taxon>Taxus</taxon>
    </lineage>
</organism>
<dbReference type="AlphaFoldDB" id="A0AA38C0T2"/>
<feature type="region of interest" description="Disordered" evidence="1">
    <location>
        <begin position="30"/>
        <end position="52"/>
    </location>
</feature>
<reference evidence="2 3" key="1">
    <citation type="journal article" date="2021" name="Nat. Plants">
        <title>The Taxus genome provides insights into paclitaxel biosynthesis.</title>
        <authorList>
            <person name="Xiong X."/>
            <person name="Gou J."/>
            <person name="Liao Q."/>
            <person name="Li Y."/>
            <person name="Zhou Q."/>
            <person name="Bi G."/>
            <person name="Li C."/>
            <person name="Du R."/>
            <person name="Wang X."/>
            <person name="Sun T."/>
            <person name="Guo L."/>
            <person name="Liang H."/>
            <person name="Lu P."/>
            <person name="Wu Y."/>
            <person name="Zhang Z."/>
            <person name="Ro D.K."/>
            <person name="Shang Y."/>
            <person name="Huang S."/>
            <person name="Yan J."/>
        </authorList>
    </citation>
    <scope>NUCLEOTIDE SEQUENCE [LARGE SCALE GENOMIC DNA]</scope>
    <source>
        <strain evidence="2">Ta-2019</strain>
    </source>
</reference>
<name>A0AA38C0T2_TAXCH</name>